<accession>A0ACD5IIB1</accession>
<organism evidence="1 2">
    <name type="scientific">Acidithiobacillus ferruginosus</name>
    <dbReference type="NCBI Taxonomy" id="3063951"/>
    <lineage>
        <taxon>Bacteria</taxon>
        <taxon>Pseudomonadati</taxon>
        <taxon>Pseudomonadota</taxon>
        <taxon>Acidithiobacillia</taxon>
        <taxon>Acidithiobacillales</taxon>
        <taxon>Acidithiobacillaceae</taxon>
        <taxon>Acidithiobacillus</taxon>
    </lineage>
</organism>
<name>A0ACD5IIB1_9PROT</name>
<proteinExistence type="predicted"/>
<evidence type="ECO:0000313" key="1">
    <source>
        <dbReference type="EMBL" id="XRP73240.1"/>
    </source>
</evidence>
<dbReference type="Proteomes" id="UP001196097">
    <property type="component" value="Chromosome"/>
</dbReference>
<reference evidence="1 2" key="1">
    <citation type="journal article" date="2021" name="ISME J.">
        <title>Genomic evolution of the class Acidithiobacillia: deep-branching Proteobacteria living in extreme acidic conditions.</title>
        <authorList>
            <person name="Moya-Beltran A."/>
            <person name="Beard S."/>
            <person name="Rojas-Villalobos C."/>
            <person name="Issotta F."/>
            <person name="Gallardo Y."/>
            <person name="Ulloa R."/>
            <person name="Giaveno A."/>
            <person name="Degli Esposti M."/>
            <person name="Johnson D.B."/>
            <person name="Quatrini R."/>
        </authorList>
    </citation>
    <scope>NUCLEOTIDE SEQUENCE [LARGE SCALE GENOMIC DNA]</scope>
    <source>
        <strain evidence="1 2">CF3</strain>
    </source>
</reference>
<evidence type="ECO:0000313" key="2">
    <source>
        <dbReference type="Proteomes" id="UP001196097"/>
    </source>
</evidence>
<dbReference type="EMBL" id="CP130946">
    <property type="protein sequence ID" value="XRP73240.1"/>
    <property type="molecule type" value="Genomic_DNA"/>
</dbReference>
<gene>
    <name evidence="1" type="ORF">HF292_000950</name>
</gene>
<protein>
    <submittedName>
        <fullName evidence="1">Uncharacterized protein</fullName>
    </submittedName>
</protein>
<keyword evidence="2" id="KW-1185">Reference proteome</keyword>
<sequence>MATRMMQRNNLADAFVLVNDEQTNAALKAAREQIGDAEWKKGYSPENKAIVRDALKEHGARYEQALKGNLVGAEVAETQANGETFRKLRVTLENEAGRTILSADMGSEFAQRLITKLDTATREHAGAEVSIGAFAKQTERDDRTFVDHVATMKGPDGQEVPATPGHFEKARERVEAAQKPMLDAGMKDRKILNQIAASTRESYFAEVAAGLSERMVEQGIAPKSVANERGALQAAAFPALESGIKDHDGVWHNLSIYEKDGHLVGTLQRRGGQPGEYEKVPLEFHPGELGGLQAEAQFPDGAPLLVSLSRSEPSETQPSKVDVRIFAKGQDLEGKDTLEQIHEHPGRLRANEALQKIPDHREGKAIEQALGVDPKMLNPAPAREAQRAPAKAQEKQHSQGVQL</sequence>